<keyword evidence="2 4" id="KW-0808">Transferase</keyword>
<evidence type="ECO:0000313" key="4">
    <source>
        <dbReference type="EMBL" id="QCP34685.1"/>
    </source>
</evidence>
<dbReference type="Proteomes" id="UP000298653">
    <property type="component" value="Chromosome"/>
</dbReference>
<dbReference type="CDD" id="cd02440">
    <property type="entry name" value="AdoMet_MTases"/>
    <property type="match status" value="1"/>
</dbReference>
<dbReference type="PANTHER" id="PTHR43861:SF1">
    <property type="entry name" value="TRANS-ACONITATE 2-METHYLTRANSFERASE"/>
    <property type="match status" value="1"/>
</dbReference>
<dbReference type="SUPFAM" id="SSF53335">
    <property type="entry name" value="S-adenosyl-L-methionine-dependent methyltransferases"/>
    <property type="match status" value="1"/>
</dbReference>
<dbReference type="Gene3D" id="2.20.25.110">
    <property type="entry name" value="S-adenosyl-L-methionine-dependent methyltransferases"/>
    <property type="match status" value="1"/>
</dbReference>
<keyword evidence="5" id="KW-1185">Reference proteome</keyword>
<dbReference type="InterPro" id="IPR029063">
    <property type="entry name" value="SAM-dependent_MTases_sf"/>
</dbReference>
<dbReference type="RefSeq" id="WP_137328193.1">
    <property type="nucleotide sequence ID" value="NZ_CP040058.1"/>
</dbReference>
<dbReference type="OrthoDB" id="9811589at2"/>
<name>A0A4P8ID60_9FIRM</name>
<dbReference type="GO" id="GO:0008168">
    <property type="term" value="F:methyltransferase activity"/>
    <property type="evidence" value="ECO:0007669"/>
    <property type="project" value="UniProtKB-KW"/>
</dbReference>
<dbReference type="AlphaFoldDB" id="A0A4P8ID60"/>
<dbReference type="InterPro" id="IPR041698">
    <property type="entry name" value="Methyltransf_25"/>
</dbReference>
<proteinExistence type="predicted"/>
<keyword evidence="1 4" id="KW-0489">Methyltransferase</keyword>
<evidence type="ECO:0000256" key="2">
    <source>
        <dbReference type="ARBA" id="ARBA00022679"/>
    </source>
</evidence>
<accession>A0A4P8ID60</accession>
<dbReference type="PANTHER" id="PTHR43861">
    <property type="entry name" value="TRANS-ACONITATE 2-METHYLTRANSFERASE-RELATED"/>
    <property type="match status" value="1"/>
</dbReference>
<reference evidence="4 5" key="1">
    <citation type="submission" date="2019-05" db="EMBL/GenBank/DDBJ databases">
        <title>Complete genome sequencing of Anaerostipes rhamnosivorans.</title>
        <authorList>
            <person name="Bui T.P.N."/>
            <person name="de Vos W.M."/>
        </authorList>
    </citation>
    <scope>NUCLEOTIDE SEQUENCE [LARGE SCALE GENOMIC DNA]</scope>
    <source>
        <strain evidence="4 5">1y2</strain>
    </source>
</reference>
<organism evidence="4 5">
    <name type="scientific">Anaerostipes rhamnosivorans</name>
    <dbReference type="NCBI Taxonomy" id="1229621"/>
    <lineage>
        <taxon>Bacteria</taxon>
        <taxon>Bacillati</taxon>
        <taxon>Bacillota</taxon>
        <taxon>Clostridia</taxon>
        <taxon>Lachnospirales</taxon>
        <taxon>Lachnospiraceae</taxon>
        <taxon>Anaerostipes</taxon>
    </lineage>
</organism>
<dbReference type="EMBL" id="CP040058">
    <property type="protein sequence ID" value="QCP34685.1"/>
    <property type="molecule type" value="Genomic_DNA"/>
</dbReference>
<dbReference type="Pfam" id="PF13649">
    <property type="entry name" value="Methyltransf_25"/>
    <property type="match status" value="1"/>
</dbReference>
<gene>
    <name evidence="4" type="ORF">AR1Y2_1231</name>
</gene>
<evidence type="ECO:0000256" key="1">
    <source>
        <dbReference type="ARBA" id="ARBA00022603"/>
    </source>
</evidence>
<evidence type="ECO:0000259" key="3">
    <source>
        <dbReference type="Pfam" id="PF13649"/>
    </source>
</evidence>
<dbReference type="EC" id="2.1.1.-" evidence="4"/>
<evidence type="ECO:0000313" key="5">
    <source>
        <dbReference type="Proteomes" id="UP000298653"/>
    </source>
</evidence>
<dbReference type="GO" id="GO:0032259">
    <property type="term" value="P:methylation"/>
    <property type="evidence" value="ECO:0007669"/>
    <property type="project" value="UniProtKB-KW"/>
</dbReference>
<protein>
    <submittedName>
        <fullName evidence="4">Methyltransferase</fullName>
        <ecNumber evidence="4">2.1.1.-</ecNumber>
    </submittedName>
</protein>
<sequence>MDEFTSYQSFARVYDEFMDQTPYEQWGRNIRKFLTKYQVKDGAKILDLGCGTGKMTKVLKGYGYRMTGLDNSQEMLEIAADSGEDGIFYICQDMREISLLHPADAAVSTCDSLNYILEPEDLVQVFHRVRENLSEDGVFLFDMNTLYKYETLLAENTFAEDREDCSFIWQNFYDPEDRINEYDLTLFIRSDLGLYQKFEEVHFQRAYEKEEIVSALHSAGFSVREVVDADNLEEPDPESGRLYFISTIDHEVDK</sequence>
<dbReference type="KEGG" id="arf:AR1Y2_1231"/>
<feature type="domain" description="Methyltransferase" evidence="3">
    <location>
        <begin position="45"/>
        <end position="137"/>
    </location>
</feature>
<dbReference type="Gene3D" id="3.40.50.150">
    <property type="entry name" value="Vaccinia Virus protein VP39"/>
    <property type="match status" value="1"/>
</dbReference>